<dbReference type="OrthoDB" id="8453922at2"/>
<evidence type="ECO:0000313" key="2">
    <source>
        <dbReference type="Proteomes" id="UP000254343"/>
    </source>
</evidence>
<accession>A0A380W5M7</accession>
<protein>
    <submittedName>
        <fullName evidence="1">Uncharacterized protein</fullName>
    </submittedName>
</protein>
<dbReference type="Proteomes" id="UP000254343">
    <property type="component" value="Unassembled WGS sequence"/>
</dbReference>
<dbReference type="RefSeq" id="WP_002718668.1">
    <property type="nucleotide sequence ID" value="NZ_UFSI01000001.1"/>
</dbReference>
<dbReference type="AlphaFoldDB" id="A0A380W5M7"/>
<name>A0A380W5M7_AFIFE</name>
<reference evidence="1 2" key="1">
    <citation type="submission" date="2018-06" db="EMBL/GenBank/DDBJ databases">
        <authorList>
            <consortium name="Pathogen Informatics"/>
            <person name="Doyle S."/>
        </authorList>
    </citation>
    <scope>NUCLEOTIDE SEQUENCE [LARGE SCALE GENOMIC DNA]</scope>
    <source>
        <strain evidence="1 2">NCTC12722</strain>
    </source>
</reference>
<sequence>MAVHFATDRASLLLDEFKARINQSEEFGRIETWHQSDDGVSYTHKDKDWKERAWFRPRVENDKLTFNIIRSSDWDASAAVYSFYHSEIIETFLRYLDLRFEGAIITPRCSDGDEYQ</sequence>
<proteinExistence type="predicted"/>
<evidence type="ECO:0000313" key="1">
    <source>
        <dbReference type="EMBL" id="SUU83889.1"/>
    </source>
</evidence>
<gene>
    <name evidence="1" type="ORF">NCTC12722_01068</name>
</gene>
<organism evidence="1 2">
    <name type="scientific">Afipia felis</name>
    <name type="common">Cat scratch disease bacillus</name>
    <dbReference type="NCBI Taxonomy" id="1035"/>
    <lineage>
        <taxon>Bacteria</taxon>
        <taxon>Pseudomonadati</taxon>
        <taxon>Pseudomonadota</taxon>
        <taxon>Alphaproteobacteria</taxon>
        <taxon>Hyphomicrobiales</taxon>
        <taxon>Nitrobacteraceae</taxon>
        <taxon>Afipia</taxon>
    </lineage>
</organism>
<dbReference type="EMBL" id="UIGB01000001">
    <property type="protein sequence ID" value="SUU83889.1"/>
    <property type="molecule type" value="Genomic_DNA"/>
</dbReference>